<dbReference type="SUPFAM" id="SSF47413">
    <property type="entry name" value="lambda repressor-like DNA-binding domains"/>
    <property type="match status" value="1"/>
</dbReference>
<dbReference type="CDD" id="cd00093">
    <property type="entry name" value="HTH_XRE"/>
    <property type="match status" value="1"/>
</dbReference>
<dbReference type="Proteomes" id="UP000019364">
    <property type="component" value="Unassembled WGS sequence"/>
</dbReference>
<dbReference type="GO" id="GO:0003677">
    <property type="term" value="F:DNA binding"/>
    <property type="evidence" value="ECO:0007669"/>
    <property type="project" value="InterPro"/>
</dbReference>
<reference evidence="2 3" key="1">
    <citation type="journal article" date="2014" name="Genome Announc.">
        <title>Draft Genome Sequence of Paenibacillus pini JCM 16418T, Isolated from the Rhizosphere of Pine Tree.</title>
        <authorList>
            <person name="Yuki M."/>
            <person name="Oshima K."/>
            <person name="Suda W."/>
            <person name="Oshida Y."/>
            <person name="Kitamura K."/>
            <person name="Iida Y."/>
            <person name="Hattori M."/>
            <person name="Ohkuma M."/>
        </authorList>
    </citation>
    <scope>NUCLEOTIDE SEQUENCE [LARGE SCALE GENOMIC DNA]</scope>
    <source>
        <strain evidence="2 3">JCM 16418</strain>
    </source>
</reference>
<accession>W7YE75</accession>
<dbReference type="eggNOG" id="ENOG50339CP">
    <property type="taxonomic scope" value="Bacteria"/>
</dbReference>
<dbReference type="STRING" id="1236976.JCM16418_774"/>
<dbReference type="EMBL" id="BAVZ01000002">
    <property type="protein sequence ID" value="GAF06792.1"/>
    <property type="molecule type" value="Genomic_DNA"/>
</dbReference>
<keyword evidence="3" id="KW-1185">Reference proteome</keyword>
<dbReference type="InterPro" id="IPR001387">
    <property type="entry name" value="Cro/C1-type_HTH"/>
</dbReference>
<name>W7YE75_9BACL</name>
<sequence>MIMKFGAIMQACRERAGLSQEQMAERLHRTQSCISKIEKDKKVPDMSTFLLWVEATGAKDVAVAFLCGMDGISIMQNVMQFVGG</sequence>
<evidence type="ECO:0000313" key="2">
    <source>
        <dbReference type="EMBL" id="GAF06792.1"/>
    </source>
</evidence>
<dbReference type="InterPro" id="IPR010982">
    <property type="entry name" value="Lambda_DNA-bd_dom_sf"/>
</dbReference>
<proteinExistence type="predicted"/>
<dbReference type="AlphaFoldDB" id="W7YE75"/>
<dbReference type="Gene3D" id="1.10.260.40">
    <property type="entry name" value="lambda repressor-like DNA-binding domains"/>
    <property type="match status" value="1"/>
</dbReference>
<feature type="domain" description="HTH cro/C1-type" evidence="1">
    <location>
        <begin position="9"/>
        <end position="64"/>
    </location>
</feature>
<gene>
    <name evidence="2" type="ORF">JCM16418_774</name>
</gene>
<dbReference type="SMART" id="SM00530">
    <property type="entry name" value="HTH_XRE"/>
    <property type="match status" value="1"/>
</dbReference>
<dbReference type="PROSITE" id="PS50943">
    <property type="entry name" value="HTH_CROC1"/>
    <property type="match status" value="1"/>
</dbReference>
<evidence type="ECO:0000313" key="3">
    <source>
        <dbReference type="Proteomes" id="UP000019364"/>
    </source>
</evidence>
<dbReference type="RefSeq" id="WP_306304743.1">
    <property type="nucleotide sequence ID" value="NZ_BAVZ01000002.1"/>
</dbReference>
<protein>
    <recommendedName>
        <fullName evidence="1">HTH cro/C1-type domain-containing protein</fullName>
    </recommendedName>
</protein>
<organism evidence="2 3">
    <name type="scientific">Paenibacillus pini JCM 16418</name>
    <dbReference type="NCBI Taxonomy" id="1236976"/>
    <lineage>
        <taxon>Bacteria</taxon>
        <taxon>Bacillati</taxon>
        <taxon>Bacillota</taxon>
        <taxon>Bacilli</taxon>
        <taxon>Bacillales</taxon>
        <taxon>Paenibacillaceae</taxon>
        <taxon>Paenibacillus</taxon>
    </lineage>
</organism>
<comment type="caution">
    <text evidence="2">The sequence shown here is derived from an EMBL/GenBank/DDBJ whole genome shotgun (WGS) entry which is preliminary data.</text>
</comment>
<evidence type="ECO:0000259" key="1">
    <source>
        <dbReference type="PROSITE" id="PS50943"/>
    </source>
</evidence>
<dbReference type="Pfam" id="PF13560">
    <property type="entry name" value="HTH_31"/>
    <property type="match status" value="1"/>
</dbReference>